<feature type="domain" description="HD" evidence="3">
    <location>
        <begin position="168"/>
        <end position="292"/>
    </location>
</feature>
<keyword evidence="6" id="KW-1185">Reference proteome</keyword>
<dbReference type="Gene3D" id="1.10.3210.10">
    <property type="entry name" value="Hypothetical protein af1432"/>
    <property type="match status" value="1"/>
</dbReference>
<dbReference type="PROSITE" id="PS50110">
    <property type="entry name" value="RESPONSE_REGULATORY"/>
    <property type="match status" value="1"/>
</dbReference>
<dbReference type="GO" id="GO:0008081">
    <property type="term" value="F:phosphoric diester hydrolase activity"/>
    <property type="evidence" value="ECO:0007669"/>
    <property type="project" value="UniProtKB-ARBA"/>
</dbReference>
<name>A0A6L6PVZ0_9BURK</name>
<dbReference type="InterPro" id="IPR003607">
    <property type="entry name" value="HD/PDEase_dom"/>
</dbReference>
<evidence type="ECO:0000313" key="6">
    <source>
        <dbReference type="Proteomes" id="UP000484015"/>
    </source>
</evidence>
<dbReference type="Pfam" id="PF13487">
    <property type="entry name" value="HD_5"/>
    <property type="match status" value="1"/>
</dbReference>
<dbReference type="SUPFAM" id="SSF109604">
    <property type="entry name" value="HD-domain/PDEase-like"/>
    <property type="match status" value="1"/>
</dbReference>
<dbReference type="PANTHER" id="PTHR45228">
    <property type="entry name" value="CYCLIC DI-GMP PHOSPHODIESTERASE TM_0186-RELATED"/>
    <property type="match status" value="1"/>
</dbReference>
<dbReference type="PROSITE" id="PS51831">
    <property type="entry name" value="HD"/>
    <property type="match status" value="1"/>
</dbReference>
<keyword evidence="1" id="KW-0597">Phosphoprotein</keyword>
<dbReference type="AlphaFoldDB" id="A0A6L6PVZ0"/>
<feature type="modified residue" description="4-aspartylphosphate" evidence="1">
    <location>
        <position position="52"/>
    </location>
</feature>
<dbReference type="GO" id="GO:0000160">
    <property type="term" value="P:phosphorelay signal transduction system"/>
    <property type="evidence" value="ECO:0007669"/>
    <property type="project" value="InterPro"/>
</dbReference>
<dbReference type="Proteomes" id="UP000484015">
    <property type="component" value="Unassembled WGS sequence"/>
</dbReference>
<dbReference type="PANTHER" id="PTHR45228:SF1">
    <property type="entry name" value="CYCLIC DI-GMP PHOSPHODIESTERASE TM_0186"/>
    <property type="match status" value="1"/>
</dbReference>
<gene>
    <name evidence="5" type="ORF">GM668_06425</name>
</gene>
<dbReference type="InterPro" id="IPR006674">
    <property type="entry name" value="HD_domain"/>
</dbReference>
<reference evidence="5 6" key="1">
    <citation type="submission" date="2019-11" db="EMBL/GenBank/DDBJ databases">
        <title>Type strains purchased from KCTC, JCM and DSMZ.</title>
        <authorList>
            <person name="Lu H."/>
        </authorList>
    </citation>
    <scope>NUCLEOTIDE SEQUENCE [LARGE SCALE GENOMIC DNA]</scope>
    <source>
        <strain evidence="5 6">KCTC 42409</strain>
    </source>
</reference>
<proteinExistence type="predicted"/>
<dbReference type="InterPro" id="IPR052020">
    <property type="entry name" value="Cyclic_di-GMP/3'3'-cGAMP_PDE"/>
</dbReference>
<evidence type="ECO:0000259" key="3">
    <source>
        <dbReference type="PROSITE" id="PS51831"/>
    </source>
</evidence>
<dbReference type="SMART" id="SM00471">
    <property type="entry name" value="HDc"/>
    <property type="match status" value="1"/>
</dbReference>
<evidence type="ECO:0000313" key="5">
    <source>
        <dbReference type="EMBL" id="MTW01723.1"/>
    </source>
</evidence>
<feature type="domain" description="HD-GYP" evidence="4">
    <location>
        <begin position="146"/>
        <end position="343"/>
    </location>
</feature>
<evidence type="ECO:0000259" key="4">
    <source>
        <dbReference type="PROSITE" id="PS51832"/>
    </source>
</evidence>
<dbReference type="SUPFAM" id="SSF52172">
    <property type="entry name" value="CheY-like"/>
    <property type="match status" value="1"/>
</dbReference>
<dbReference type="InterPro" id="IPR037522">
    <property type="entry name" value="HD_GYP_dom"/>
</dbReference>
<dbReference type="InterPro" id="IPR011006">
    <property type="entry name" value="CheY-like_superfamily"/>
</dbReference>
<dbReference type="Pfam" id="PF00072">
    <property type="entry name" value="Response_reg"/>
    <property type="match status" value="1"/>
</dbReference>
<accession>A0A6L6PVZ0</accession>
<dbReference type="CDD" id="cd00077">
    <property type="entry name" value="HDc"/>
    <property type="match status" value="1"/>
</dbReference>
<dbReference type="SMART" id="SM00448">
    <property type="entry name" value="REC"/>
    <property type="match status" value="1"/>
</dbReference>
<dbReference type="InterPro" id="IPR001789">
    <property type="entry name" value="Sig_transdc_resp-reg_receiver"/>
</dbReference>
<dbReference type="EMBL" id="WNLA01000002">
    <property type="protein sequence ID" value="MTW01723.1"/>
    <property type="molecule type" value="Genomic_DNA"/>
</dbReference>
<evidence type="ECO:0000259" key="2">
    <source>
        <dbReference type="PROSITE" id="PS50110"/>
    </source>
</evidence>
<feature type="domain" description="Response regulatory" evidence="2">
    <location>
        <begin position="2"/>
        <end position="119"/>
    </location>
</feature>
<dbReference type="OrthoDB" id="9763857at2"/>
<sequence length="357" mass="38418">MNILLIDDDPTNLDLFGHMLSMLDGVATVAMADPQAALAWCENNTPDLVLVDYMMPEMDGIGFLRAFRALQGMATIPVIMVTADTQLSIRHEALRLGANDFLTKPVNFVELNARTGNLLTLRRAQLQLADRAAWLDAAVRKATADIEAGQREAVYLLARAAELRDPETGAHLLRMAAYAELVARNLGLPDSECGLIRAAAPLHDIGKLGIPDAILLKPGKLDPEELTVMRTHAQIGASILADSASPLLQAGAIIAQSHHERYDGSGYPHGLAGKAIPLYGRIVAVADVLDALTSSRPYKQAWDFASARAFMQQSSGTHFDPDCLAALFHDNTALAAIHTRYTGPAKPFFPAALKEAA</sequence>
<comment type="caution">
    <text evidence="5">The sequence shown here is derived from an EMBL/GenBank/DDBJ whole genome shotgun (WGS) entry which is preliminary data.</text>
</comment>
<dbReference type="PROSITE" id="PS51832">
    <property type="entry name" value="HD_GYP"/>
    <property type="match status" value="1"/>
</dbReference>
<protein>
    <submittedName>
        <fullName evidence="5">Response regulator</fullName>
    </submittedName>
</protein>
<dbReference type="Gene3D" id="3.40.50.2300">
    <property type="match status" value="1"/>
</dbReference>
<evidence type="ECO:0000256" key="1">
    <source>
        <dbReference type="PROSITE-ProRule" id="PRU00169"/>
    </source>
</evidence>
<organism evidence="5 6">
    <name type="scientific">Pseudoduganella ginsengisoli</name>
    <dbReference type="NCBI Taxonomy" id="1462440"/>
    <lineage>
        <taxon>Bacteria</taxon>
        <taxon>Pseudomonadati</taxon>
        <taxon>Pseudomonadota</taxon>
        <taxon>Betaproteobacteria</taxon>
        <taxon>Burkholderiales</taxon>
        <taxon>Oxalobacteraceae</taxon>
        <taxon>Telluria group</taxon>
        <taxon>Pseudoduganella</taxon>
    </lineage>
</organism>
<dbReference type="CDD" id="cd17551">
    <property type="entry name" value="REC_RpfG-like"/>
    <property type="match status" value="1"/>
</dbReference>
<dbReference type="RefSeq" id="WP_155438097.1">
    <property type="nucleotide sequence ID" value="NZ_WNLA01000002.1"/>
</dbReference>